<evidence type="ECO:0000313" key="3">
    <source>
        <dbReference type="EMBL" id="CAH2086126.1"/>
    </source>
</evidence>
<evidence type="ECO:0000313" key="4">
    <source>
        <dbReference type="Proteomes" id="UP001153954"/>
    </source>
</evidence>
<keyword evidence="4" id="KW-1185">Reference proteome</keyword>
<evidence type="ECO:0000259" key="2">
    <source>
        <dbReference type="Pfam" id="PF05970"/>
    </source>
</evidence>
<dbReference type="GO" id="GO:0000723">
    <property type="term" value="P:telomere maintenance"/>
    <property type="evidence" value="ECO:0007669"/>
    <property type="project" value="InterPro"/>
</dbReference>
<dbReference type="Proteomes" id="UP001153954">
    <property type="component" value="Unassembled WGS sequence"/>
</dbReference>
<dbReference type="PANTHER" id="PTHR10492">
    <property type="match status" value="1"/>
</dbReference>
<dbReference type="InterPro" id="IPR010285">
    <property type="entry name" value="DNA_helicase_pif1-like_DEAD"/>
</dbReference>
<keyword evidence="1" id="KW-0233">DNA recombination</keyword>
<dbReference type="GO" id="GO:0016787">
    <property type="term" value="F:hydrolase activity"/>
    <property type="evidence" value="ECO:0007669"/>
    <property type="project" value="UniProtKB-KW"/>
</dbReference>
<organism evidence="3 4">
    <name type="scientific">Euphydryas editha</name>
    <name type="common">Edith's checkerspot</name>
    <dbReference type="NCBI Taxonomy" id="104508"/>
    <lineage>
        <taxon>Eukaryota</taxon>
        <taxon>Metazoa</taxon>
        <taxon>Ecdysozoa</taxon>
        <taxon>Arthropoda</taxon>
        <taxon>Hexapoda</taxon>
        <taxon>Insecta</taxon>
        <taxon>Pterygota</taxon>
        <taxon>Neoptera</taxon>
        <taxon>Endopterygota</taxon>
        <taxon>Lepidoptera</taxon>
        <taxon>Glossata</taxon>
        <taxon>Ditrysia</taxon>
        <taxon>Papilionoidea</taxon>
        <taxon>Nymphalidae</taxon>
        <taxon>Nymphalinae</taxon>
        <taxon>Euphydryas</taxon>
    </lineage>
</organism>
<reference evidence="3" key="1">
    <citation type="submission" date="2022-03" db="EMBL/GenBank/DDBJ databases">
        <authorList>
            <person name="Tunstrom K."/>
        </authorList>
    </citation>
    <scope>NUCLEOTIDE SEQUENCE</scope>
</reference>
<dbReference type="Pfam" id="PF05970">
    <property type="entry name" value="PIF1"/>
    <property type="match status" value="1"/>
</dbReference>
<feature type="domain" description="DNA helicase Pif1-like DEAD-box helicase" evidence="2">
    <location>
        <begin position="75"/>
        <end position="191"/>
    </location>
</feature>
<dbReference type="SUPFAM" id="SSF52540">
    <property type="entry name" value="P-loop containing nucleoside triphosphate hydrolases"/>
    <property type="match status" value="1"/>
</dbReference>
<keyword evidence="1" id="KW-0067">ATP-binding</keyword>
<dbReference type="EMBL" id="CAKOGL010000005">
    <property type="protein sequence ID" value="CAH2086126.1"/>
    <property type="molecule type" value="Genomic_DNA"/>
</dbReference>
<dbReference type="EC" id="5.6.2.3" evidence="1"/>
<dbReference type="Gene3D" id="3.40.50.300">
    <property type="entry name" value="P-loop containing nucleotide triphosphate hydrolases"/>
    <property type="match status" value="1"/>
</dbReference>
<name>A0AAU9TGX2_EUPED</name>
<gene>
    <name evidence="3" type="ORF">EEDITHA_LOCUS2536</name>
</gene>
<keyword evidence="1" id="KW-0234">DNA repair</keyword>
<keyword evidence="1" id="KW-0227">DNA damage</keyword>
<proteinExistence type="inferred from homology"/>
<keyword evidence="1" id="KW-0547">Nucleotide-binding</keyword>
<dbReference type="PANTHER" id="PTHR10492:SF57">
    <property type="entry name" value="ATP-DEPENDENT DNA HELICASE"/>
    <property type="match status" value="1"/>
</dbReference>
<dbReference type="GO" id="GO:0043139">
    <property type="term" value="F:5'-3' DNA helicase activity"/>
    <property type="evidence" value="ECO:0007669"/>
    <property type="project" value="UniProtKB-EC"/>
</dbReference>
<comment type="similarity">
    <text evidence="1">Belongs to the helicase family.</text>
</comment>
<comment type="catalytic activity">
    <reaction evidence="1">
        <text>ATP + H2O = ADP + phosphate + H(+)</text>
        <dbReference type="Rhea" id="RHEA:13065"/>
        <dbReference type="ChEBI" id="CHEBI:15377"/>
        <dbReference type="ChEBI" id="CHEBI:15378"/>
        <dbReference type="ChEBI" id="CHEBI:30616"/>
        <dbReference type="ChEBI" id="CHEBI:43474"/>
        <dbReference type="ChEBI" id="CHEBI:456216"/>
        <dbReference type="EC" id="5.6.2.3"/>
    </reaction>
</comment>
<evidence type="ECO:0000256" key="1">
    <source>
        <dbReference type="RuleBase" id="RU363044"/>
    </source>
</evidence>
<dbReference type="AlphaFoldDB" id="A0AAU9TGX2"/>
<sequence>MPVAMRSLFVQILIYGSPENPKHLWETFKENLSEDFIHVQNFGFENIDNYDLEDNQENLNTDESAVLGEQMYLLLKGKQIEVVNSILQAVNNTASETKCFFIDGPGGTGKTFIYKTLYHMLTGKRYRVKCMAFTGIASILLPNGRTCHKTFGLKVPLTPDSVSSIKPNSPKARKLSEIDIFLMDEAPMLPKYEQRQFADYLLKLGNGELTLNTMEEIELPQNIISSNNLIDEVFGNCLANGNYEGMKDRAILAPLNKDVEKINDDIVSKLPGEYKIYYSHDSMKINDDEK</sequence>
<keyword evidence="1" id="KW-0347">Helicase</keyword>
<dbReference type="GO" id="GO:0006281">
    <property type="term" value="P:DNA repair"/>
    <property type="evidence" value="ECO:0007669"/>
    <property type="project" value="UniProtKB-KW"/>
</dbReference>
<dbReference type="GO" id="GO:0006310">
    <property type="term" value="P:DNA recombination"/>
    <property type="evidence" value="ECO:0007669"/>
    <property type="project" value="UniProtKB-KW"/>
</dbReference>
<protein>
    <recommendedName>
        <fullName evidence="1">ATP-dependent DNA helicase</fullName>
        <ecNumber evidence="1">5.6.2.3</ecNumber>
    </recommendedName>
</protein>
<dbReference type="GO" id="GO:0005524">
    <property type="term" value="F:ATP binding"/>
    <property type="evidence" value="ECO:0007669"/>
    <property type="project" value="UniProtKB-KW"/>
</dbReference>
<comment type="cofactor">
    <cofactor evidence="1">
        <name>Mg(2+)</name>
        <dbReference type="ChEBI" id="CHEBI:18420"/>
    </cofactor>
</comment>
<comment type="caution">
    <text evidence="3">The sequence shown here is derived from an EMBL/GenBank/DDBJ whole genome shotgun (WGS) entry which is preliminary data.</text>
</comment>
<dbReference type="InterPro" id="IPR027417">
    <property type="entry name" value="P-loop_NTPase"/>
</dbReference>
<keyword evidence="1" id="KW-0378">Hydrolase</keyword>
<accession>A0AAU9TGX2</accession>